<reference evidence="4" key="1">
    <citation type="submission" date="2020-02" db="EMBL/GenBank/DDBJ databases">
        <title>Streptomyces sp. ASO4wet.</title>
        <authorList>
            <person name="Risdian C."/>
            <person name="Landwehr W."/>
            <person name="Schupp P."/>
            <person name="Wink J."/>
        </authorList>
    </citation>
    <scope>NUCLEOTIDE SEQUENCE [LARGE SCALE GENOMIC DNA]</scope>
    <source>
        <strain evidence="4">ASO4wet</strain>
    </source>
</reference>
<dbReference type="Pfam" id="PF13628">
    <property type="entry name" value="DUF4142"/>
    <property type="match status" value="1"/>
</dbReference>
<proteinExistence type="predicted"/>
<dbReference type="Proteomes" id="UP000595046">
    <property type="component" value="Chromosome"/>
</dbReference>
<dbReference type="InterPro" id="IPR025419">
    <property type="entry name" value="DUF4142"/>
</dbReference>
<feature type="transmembrane region" description="Helical" evidence="1">
    <location>
        <begin position="12"/>
        <end position="34"/>
    </location>
</feature>
<dbReference type="RefSeq" id="WP_197353966.1">
    <property type="nucleotide sequence ID" value="NZ_CP048882.1"/>
</dbReference>
<evidence type="ECO:0000313" key="4">
    <source>
        <dbReference type="Proteomes" id="UP000595046"/>
    </source>
</evidence>
<name>A0A7T1WWM2_9ACTN</name>
<keyword evidence="4" id="KW-1185">Reference proteome</keyword>
<keyword evidence="1" id="KW-0472">Membrane</keyword>
<keyword evidence="1" id="KW-1133">Transmembrane helix</keyword>
<gene>
    <name evidence="3" type="ORF">G4Z16_31530</name>
</gene>
<protein>
    <submittedName>
        <fullName evidence="3">DUF4142 domain-containing protein</fullName>
    </submittedName>
</protein>
<dbReference type="KEGG" id="sbat:G4Z16_31530"/>
<feature type="domain" description="DUF4142" evidence="2">
    <location>
        <begin position="66"/>
        <end position="193"/>
    </location>
</feature>
<organism evidence="3 4">
    <name type="scientific">Streptomyces bathyalis</name>
    <dbReference type="NCBI Taxonomy" id="2710756"/>
    <lineage>
        <taxon>Bacteria</taxon>
        <taxon>Bacillati</taxon>
        <taxon>Actinomycetota</taxon>
        <taxon>Actinomycetes</taxon>
        <taxon>Kitasatosporales</taxon>
        <taxon>Streptomycetaceae</taxon>
        <taxon>Streptomyces</taxon>
    </lineage>
</organism>
<accession>A0A7T1WWM2</accession>
<keyword evidence="1" id="KW-0812">Transmembrane</keyword>
<evidence type="ECO:0000259" key="2">
    <source>
        <dbReference type="Pfam" id="PF13628"/>
    </source>
</evidence>
<evidence type="ECO:0000256" key="1">
    <source>
        <dbReference type="SAM" id="Phobius"/>
    </source>
</evidence>
<sequence length="210" mass="23010">MRSVKPSGRVAGTVLVVLGVVATLAALLIPVYFFDGNRSIALSRSGWQDDGKGTWKTEYGPLTSLDRDFLRSVRSAGLWEVPAGRAARERSTKRSVRIVGDHVVEGCGELDKRVIEASRALKVSLPNRATDAQRKYLLEIENAKGRKFDEVLVNRLRKQGGSTLALVSLVRDQTSNSMVRSLATRANSIALDHISVLEETGMVDYEALSQ</sequence>
<dbReference type="AlphaFoldDB" id="A0A7T1WWM2"/>
<dbReference type="EMBL" id="CP048882">
    <property type="protein sequence ID" value="QPP10210.1"/>
    <property type="molecule type" value="Genomic_DNA"/>
</dbReference>
<evidence type="ECO:0000313" key="3">
    <source>
        <dbReference type="EMBL" id="QPP10210.1"/>
    </source>
</evidence>